<reference evidence="2 3" key="1">
    <citation type="journal article" date="2020" name="Mol. Biol. Evol.">
        <title>Distinct Expression and Methylation Patterns for Genes with Different Fates following a Single Whole-Genome Duplication in Flowering Plants.</title>
        <authorList>
            <person name="Shi T."/>
            <person name="Rahmani R.S."/>
            <person name="Gugger P.F."/>
            <person name="Wang M."/>
            <person name="Li H."/>
            <person name="Zhang Y."/>
            <person name="Li Z."/>
            <person name="Wang Q."/>
            <person name="Van de Peer Y."/>
            <person name="Marchal K."/>
            <person name="Chen J."/>
        </authorList>
    </citation>
    <scope>NUCLEOTIDE SEQUENCE [LARGE SCALE GENOMIC DNA]</scope>
    <source>
        <tissue evidence="2">Leaf</tissue>
    </source>
</reference>
<organism evidence="2 3">
    <name type="scientific">Nelumbo nucifera</name>
    <name type="common">Sacred lotus</name>
    <dbReference type="NCBI Taxonomy" id="4432"/>
    <lineage>
        <taxon>Eukaryota</taxon>
        <taxon>Viridiplantae</taxon>
        <taxon>Streptophyta</taxon>
        <taxon>Embryophyta</taxon>
        <taxon>Tracheophyta</taxon>
        <taxon>Spermatophyta</taxon>
        <taxon>Magnoliopsida</taxon>
        <taxon>Proteales</taxon>
        <taxon>Nelumbonaceae</taxon>
        <taxon>Nelumbo</taxon>
    </lineage>
</organism>
<keyword evidence="3" id="KW-1185">Reference proteome</keyword>
<gene>
    <name evidence="2" type="ORF">HUJ06_019721</name>
</gene>
<proteinExistence type="predicted"/>
<name>A0A822XL40_NELNU</name>
<dbReference type="EMBL" id="DUZY01000001">
    <property type="protein sequence ID" value="DAD18258.1"/>
    <property type="molecule type" value="Genomic_DNA"/>
</dbReference>
<dbReference type="AlphaFoldDB" id="A0A822XL40"/>
<sequence>MFKASSSPSFGRPSTDVSTSGVSLRVSVLRQLSKNFAQLNGALLLACSRKPLTKKSANRKLVYVVFGDHILMWY</sequence>
<feature type="region of interest" description="Disordered" evidence="1">
    <location>
        <begin position="1"/>
        <end position="21"/>
    </location>
</feature>
<evidence type="ECO:0000256" key="1">
    <source>
        <dbReference type="SAM" id="MobiDB-lite"/>
    </source>
</evidence>
<comment type="caution">
    <text evidence="2">The sequence shown here is derived from an EMBL/GenBank/DDBJ whole genome shotgun (WGS) entry which is preliminary data.</text>
</comment>
<evidence type="ECO:0000313" key="2">
    <source>
        <dbReference type="EMBL" id="DAD18258.1"/>
    </source>
</evidence>
<protein>
    <submittedName>
        <fullName evidence="2">Uncharacterized protein</fullName>
    </submittedName>
</protein>
<dbReference type="Proteomes" id="UP000607653">
    <property type="component" value="Unassembled WGS sequence"/>
</dbReference>
<evidence type="ECO:0000313" key="3">
    <source>
        <dbReference type="Proteomes" id="UP000607653"/>
    </source>
</evidence>
<accession>A0A822XL40</accession>